<organism evidence="11 12">
    <name type="scientific">Thiopseudomonas denitrificans</name>
    <dbReference type="NCBI Taxonomy" id="1501432"/>
    <lineage>
        <taxon>Bacteria</taxon>
        <taxon>Pseudomonadati</taxon>
        <taxon>Pseudomonadota</taxon>
        <taxon>Gammaproteobacteria</taxon>
        <taxon>Pseudomonadales</taxon>
        <taxon>Pseudomonadaceae</taxon>
        <taxon>Thiopseudomonas</taxon>
    </lineage>
</organism>
<dbReference type="PANTHER" id="PTHR32089:SF119">
    <property type="entry name" value="METHYL-ACCEPTING CHEMOTAXIS PROTEIN CTPL"/>
    <property type="match status" value="1"/>
</dbReference>
<proteinExistence type="inferred from homology"/>
<dbReference type="SMART" id="SM00304">
    <property type="entry name" value="HAMP"/>
    <property type="match status" value="2"/>
</dbReference>
<dbReference type="Pfam" id="PF00672">
    <property type="entry name" value="HAMP"/>
    <property type="match status" value="1"/>
</dbReference>
<dbReference type="GO" id="GO:0004888">
    <property type="term" value="F:transmembrane signaling receptor activity"/>
    <property type="evidence" value="ECO:0007669"/>
    <property type="project" value="InterPro"/>
</dbReference>
<comment type="caution">
    <text evidence="11">The sequence shown here is derived from an EMBL/GenBank/DDBJ whole genome shotgun (WGS) entry which is preliminary data.</text>
</comment>
<evidence type="ECO:0000256" key="4">
    <source>
        <dbReference type="ARBA" id="ARBA00023136"/>
    </source>
</evidence>
<dbReference type="CDD" id="cd06225">
    <property type="entry name" value="HAMP"/>
    <property type="match status" value="1"/>
</dbReference>
<feature type="transmembrane region" description="Helical" evidence="8">
    <location>
        <begin position="18"/>
        <end position="38"/>
    </location>
</feature>
<dbReference type="PROSITE" id="PS50111">
    <property type="entry name" value="CHEMOTAXIS_TRANSDUC_2"/>
    <property type="match status" value="1"/>
</dbReference>
<evidence type="ECO:0000256" key="6">
    <source>
        <dbReference type="ARBA" id="ARBA00029447"/>
    </source>
</evidence>
<evidence type="ECO:0000259" key="9">
    <source>
        <dbReference type="PROSITE" id="PS50111"/>
    </source>
</evidence>
<evidence type="ECO:0000256" key="5">
    <source>
        <dbReference type="ARBA" id="ARBA00023224"/>
    </source>
</evidence>
<evidence type="ECO:0000313" key="11">
    <source>
        <dbReference type="EMBL" id="TDQ39492.1"/>
    </source>
</evidence>
<evidence type="ECO:0000256" key="8">
    <source>
        <dbReference type="SAM" id="Phobius"/>
    </source>
</evidence>
<dbReference type="EMBL" id="SNYK01000002">
    <property type="protein sequence ID" value="TDQ39492.1"/>
    <property type="molecule type" value="Genomic_DNA"/>
</dbReference>
<dbReference type="Pfam" id="PF00015">
    <property type="entry name" value="MCPsignal"/>
    <property type="match status" value="1"/>
</dbReference>
<evidence type="ECO:0000256" key="2">
    <source>
        <dbReference type="ARBA" id="ARBA00022692"/>
    </source>
</evidence>
<feature type="transmembrane region" description="Helical" evidence="8">
    <location>
        <begin position="190"/>
        <end position="212"/>
    </location>
</feature>
<comment type="subcellular location">
    <subcellularLocation>
        <location evidence="1">Membrane</location>
        <topology evidence="1">Multi-pass membrane protein</topology>
    </subcellularLocation>
</comment>
<keyword evidence="3 8" id="KW-1133">Transmembrane helix</keyword>
<dbReference type="Gene3D" id="1.10.287.950">
    <property type="entry name" value="Methyl-accepting chemotaxis protein"/>
    <property type="match status" value="1"/>
</dbReference>
<dbReference type="GO" id="GO:0016020">
    <property type="term" value="C:membrane"/>
    <property type="evidence" value="ECO:0007669"/>
    <property type="project" value="UniProtKB-SubCell"/>
</dbReference>
<dbReference type="GO" id="GO:0006935">
    <property type="term" value="P:chemotaxis"/>
    <property type="evidence" value="ECO:0007669"/>
    <property type="project" value="InterPro"/>
</dbReference>
<dbReference type="SMART" id="SM00283">
    <property type="entry name" value="MA"/>
    <property type="match status" value="1"/>
</dbReference>
<feature type="domain" description="HAMP" evidence="10">
    <location>
        <begin position="210"/>
        <end position="263"/>
    </location>
</feature>
<comment type="similarity">
    <text evidence="6">Belongs to the methyl-accepting chemotaxis (MCP) protein family.</text>
</comment>
<dbReference type="Proteomes" id="UP000294575">
    <property type="component" value="Unassembled WGS sequence"/>
</dbReference>
<dbReference type="InterPro" id="IPR003660">
    <property type="entry name" value="HAMP_dom"/>
</dbReference>
<reference evidence="11 12" key="1">
    <citation type="submission" date="2019-03" db="EMBL/GenBank/DDBJ databases">
        <title>Genomic Encyclopedia of Type Strains, Phase IV (KMG-IV): sequencing the most valuable type-strain genomes for metagenomic binning, comparative biology and taxonomic classification.</title>
        <authorList>
            <person name="Goeker M."/>
        </authorList>
    </citation>
    <scope>NUCLEOTIDE SEQUENCE [LARGE SCALE GENOMIC DNA]</scope>
    <source>
        <strain evidence="11 12">DSM 28679</strain>
    </source>
</reference>
<sequence>MSPTNQPRQLSVQSKINLALLAVFFVIMAVSLAFSVMAERKLVLEVVEQQTRDAADSYFDSINTMMLTGTMAQRGVLREKILERPGVVDARIIRNEAITSVFGPGYDHQAPADELDRRALQDEAIIEIDSSSGQRILTVINPVHASRNYRGTDCLMCHMVPEDSVVGAVRISYSLEELDKQVQRNFWTSALIQAVLLVLGLAVIIAIVRRVVIGRVHALRRTMEDMTRDDDLSHTVSIGANDEIGAMGHAFNQMITKFRHSLQAVADVTGRLGRVTDEVSSVADNTLQQVMQQRTETDMVASAMNEMSATVQEVAGNAARTAQASQNADDEARQGVSVASEASQAIGLLIEEIEQAAQVVGRVQADSSSISEVLGVITGIAEQTNLLALNAAIEAARAGEQGRGFAVVADEVRTLASRTQNSTEEIQQMIQRLHAAVADAVKAMEVARQRAAHSVGHVENAAQSLNSIAAEVSGINDMNLQIAAAAEEQSAVAEEINRNIATISQIADNTSQGAAGTHEQSEALVELALELRRLVSQFRL</sequence>
<keyword evidence="4 8" id="KW-0472">Membrane</keyword>
<name>A0A4R6U2C0_9GAMM</name>
<dbReference type="GO" id="GO:0007165">
    <property type="term" value="P:signal transduction"/>
    <property type="evidence" value="ECO:0007669"/>
    <property type="project" value="UniProtKB-KW"/>
</dbReference>
<evidence type="ECO:0000313" key="12">
    <source>
        <dbReference type="Proteomes" id="UP000294575"/>
    </source>
</evidence>
<dbReference type="FunFam" id="1.10.287.950:FF:000001">
    <property type="entry name" value="Methyl-accepting chemotaxis sensory transducer"/>
    <property type="match status" value="1"/>
</dbReference>
<dbReference type="PRINTS" id="PR00260">
    <property type="entry name" value="CHEMTRNSDUCR"/>
</dbReference>
<evidence type="ECO:0000256" key="7">
    <source>
        <dbReference type="PROSITE-ProRule" id="PRU00284"/>
    </source>
</evidence>
<dbReference type="SUPFAM" id="SSF58104">
    <property type="entry name" value="Methyl-accepting chemotaxis protein (MCP) signaling domain"/>
    <property type="match status" value="1"/>
</dbReference>
<feature type="domain" description="Methyl-accepting transducer" evidence="9">
    <location>
        <begin position="268"/>
        <end position="504"/>
    </location>
</feature>
<accession>A0A4R6U2C0</accession>
<dbReference type="PROSITE" id="PS50885">
    <property type="entry name" value="HAMP"/>
    <property type="match status" value="1"/>
</dbReference>
<dbReference type="InterPro" id="IPR004089">
    <property type="entry name" value="MCPsignal_dom"/>
</dbReference>
<dbReference type="InterPro" id="IPR004090">
    <property type="entry name" value="Chemotax_Me-accpt_rcpt"/>
</dbReference>
<keyword evidence="12" id="KW-1185">Reference proteome</keyword>
<dbReference type="CDD" id="cd11386">
    <property type="entry name" value="MCP_signal"/>
    <property type="match status" value="1"/>
</dbReference>
<dbReference type="PANTHER" id="PTHR32089">
    <property type="entry name" value="METHYL-ACCEPTING CHEMOTAXIS PROTEIN MCPB"/>
    <property type="match status" value="1"/>
</dbReference>
<keyword evidence="5 7" id="KW-0807">Transducer</keyword>
<gene>
    <name evidence="11" type="ORF">DFQ45_102186</name>
</gene>
<keyword evidence="2 8" id="KW-0812">Transmembrane</keyword>
<dbReference type="OrthoDB" id="2489132at2"/>
<protein>
    <submittedName>
        <fullName evidence="11">Methyl-accepting chemotaxis protein</fullName>
    </submittedName>
</protein>
<dbReference type="RefSeq" id="WP_101497381.1">
    <property type="nucleotide sequence ID" value="NZ_LNJZ01000009.1"/>
</dbReference>
<dbReference type="Gene3D" id="3.30.450.290">
    <property type="match status" value="1"/>
</dbReference>
<evidence type="ECO:0000259" key="10">
    <source>
        <dbReference type="PROSITE" id="PS50885"/>
    </source>
</evidence>
<evidence type="ECO:0000256" key="3">
    <source>
        <dbReference type="ARBA" id="ARBA00022989"/>
    </source>
</evidence>
<evidence type="ECO:0000256" key="1">
    <source>
        <dbReference type="ARBA" id="ARBA00004141"/>
    </source>
</evidence>
<dbReference type="AlphaFoldDB" id="A0A4R6U2C0"/>